<evidence type="ECO:0000256" key="1">
    <source>
        <dbReference type="SAM" id="MobiDB-lite"/>
    </source>
</evidence>
<feature type="compositionally biased region" description="Basic and acidic residues" evidence="1">
    <location>
        <begin position="484"/>
        <end position="495"/>
    </location>
</feature>
<feature type="compositionally biased region" description="Basic residues" evidence="1">
    <location>
        <begin position="338"/>
        <end position="347"/>
    </location>
</feature>
<accession>A0A284S6G7</accession>
<organism evidence="3 4">
    <name type="scientific">Armillaria ostoyae</name>
    <name type="common">Armillaria root rot fungus</name>
    <dbReference type="NCBI Taxonomy" id="47428"/>
    <lineage>
        <taxon>Eukaryota</taxon>
        <taxon>Fungi</taxon>
        <taxon>Dikarya</taxon>
        <taxon>Basidiomycota</taxon>
        <taxon>Agaricomycotina</taxon>
        <taxon>Agaricomycetes</taxon>
        <taxon>Agaricomycetidae</taxon>
        <taxon>Agaricales</taxon>
        <taxon>Marasmiineae</taxon>
        <taxon>Physalacriaceae</taxon>
        <taxon>Armillaria</taxon>
    </lineage>
</organism>
<feature type="region of interest" description="Disordered" evidence="1">
    <location>
        <begin position="321"/>
        <end position="355"/>
    </location>
</feature>
<evidence type="ECO:0000313" key="3">
    <source>
        <dbReference type="EMBL" id="SJL16556.1"/>
    </source>
</evidence>
<sequence length="548" mass="62780">MTPDLTQNQLVGIVTAIVGTCLTSLFTTLVVLTWREQILEYLYRHGLLLRPRRRRQSPAPFPLHYILLYANSESTMDRPILEEQHLQNRTPYPPNSSDKFPQRPAIQPPQRNATPGPSNTRHTPLPPSTPTPEEANNRDLRARYDSFPPPKYDPNDLPPSERALLPIRPRALMAAPRAPAQRIFIRPLSGQFPANESSDESDGGFFGAVARRRGEGRIITITTDDENNLDTLELPLPDDDRDDSILHLPPLRRPDDPLNPDGLDYEWPELEPVDREILSPERSLAWEIRRDDVETSYPAWDGRPSSLLESSRIEIERDTAQTWAHDYMGPIKEERTRNRSPSRTHSRPSRDNWETAQTWREAGQNDFDHFHYDYNPYAEELPAAPFPLPDSPTQTTHHRPHHPRRLQGYHPPQYRTHPIAGQDPPDDEHAGGSDNPPVNTEEQREASEAAGRLLSRIAELEKELNDKEMRHRDHATKWGLPLRPTDKGKEPDHGRQPAHLPLPPNQYRPLWRRDNRYSVPRPPPDRGRPDPLPQPIGTADPAAPFMNI</sequence>
<evidence type="ECO:0000256" key="2">
    <source>
        <dbReference type="SAM" id="Phobius"/>
    </source>
</evidence>
<feature type="compositionally biased region" description="Polar residues" evidence="1">
    <location>
        <begin position="109"/>
        <end position="122"/>
    </location>
</feature>
<gene>
    <name evidence="3" type="ORF">ARMOST_20082</name>
</gene>
<dbReference type="EMBL" id="FUEG01000035">
    <property type="protein sequence ID" value="SJL16556.1"/>
    <property type="molecule type" value="Genomic_DNA"/>
</dbReference>
<feature type="region of interest" description="Disordered" evidence="1">
    <location>
        <begin position="87"/>
        <end position="162"/>
    </location>
</feature>
<feature type="transmembrane region" description="Helical" evidence="2">
    <location>
        <begin position="12"/>
        <end position="34"/>
    </location>
</feature>
<dbReference type="Proteomes" id="UP000219338">
    <property type="component" value="Unassembled WGS sequence"/>
</dbReference>
<reference evidence="4" key="1">
    <citation type="journal article" date="2017" name="Nat. Ecol. Evol.">
        <title>Genome expansion and lineage-specific genetic innovations in the forest pathogenic fungi Armillaria.</title>
        <authorList>
            <person name="Sipos G."/>
            <person name="Prasanna A.N."/>
            <person name="Walter M.C."/>
            <person name="O'Connor E."/>
            <person name="Balint B."/>
            <person name="Krizsan K."/>
            <person name="Kiss B."/>
            <person name="Hess J."/>
            <person name="Varga T."/>
            <person name="Slot J."/>
            <person name="Riley R."/>
            <person name="Boka B."/>
            <person name="Rigling D."/>
            <person name="Barry K."/>
            <person name="Lee J."/>
            <person name="Mihaltcheva S."/>
            <person name="LaButti K."/>
            <person name="Lipzen A."/>
            <person name="Waldron R."/>
            <person name="Moloney N.M."/>
            <person name="Sperisen C."/>
            <person name="Kredics L."/>
            <person name="Vagvoelgyi C."/>
            <person name="Patrignani A."/>
            <person name="Fitzpatrick D."/>
            <person name="Nagy I."/>
            <person name="Doyle S."/>
            <person name="Anderson J.B."/>
            <person name="Grigoriev I.V."/>
            <person name="Gueldener U."/>
            <person name="Muensterkoetter M."/>
            <person name="Nagy L.G."/>
        </authorList>
    </citation>
    <scope>NUCLEOTIDE SEQUENCE [LARGE SCALE GENOMIC DNA]</scope>
    <source>
        <strain evidence="4">C18/9</strain>
    </source>
</reference>
<feature type="region of interest" description="Disordered" evidence="1">
    <location>
        <begin position="381"/>
        <end position="548"/>
    </location>
</feature>
<feature type="region of interest" description="Disordered" evidence="1">
    <location>
        <begin position="234"/>
        <end position="259"/>
    </location>
</feature>
<feature type="compositionally biased region" description="Basic and acidic residues" evidence="1">
    <location>
        <begin position="458"/>
        <end position="471"/>
    </location>
</feature>
<feature type="compositionally biased region" description="Basic residues" evidence="1">
    <location>
        <begin position="396"/>
        <end position="407"/>
    </location>
</feature>
<keyword evidence="4" id="KW-1185">Reference proteome</keyword>
<evidence type="ECO:0000313" key="4">
    <source>
        <dbReference type="Proteomes" id="UP000219338"/>
    </source>
</evidence>
<dbReference type="AlphaFoldDB" id="A0A284S6G7"/>
<protein>
    <submittedName>
        <fullName evidence="3">Uncharacterized protein</fullName>
    </submittedName>
</protein>
<feature type="compositionally biased region" description="Basic and acidic residues" evidence="1">
    <location>
        <begin position="135"/>
        <end position="144"/>
    </location>
</feature>
<name>A0A284S6G7_ARMOS</name>
<keyword evidence="2" id="KW-0812">Transmembrane</keyword>
<keyword evidence="2" id="KW-0472">Membrane</keyword>
<feature type="compositionally biased region" description="Polar residues" evidence="1">
    <location>
        <begin position="87"/>
        <end position="99"/>
    </location>
</feature>
<keyword evidence="2" id="KW-1133">Transmembrane helix</keyword>
<proteinExistence type="predicted"/>
<dbReference type="STRING" id="47428.A0A284S6G7"/>